<reference evidence="6 7" key="1">
    <citation type="submission" date="2020-04" db="EMBL/GenBank/DDBJ databases">
        <title>Usitatibacter rugosus gen. nov., sp. nov. and Usitatibacter palustris sp. nov., novel members of Usitatibacteraceae fam. nov. within the order Nitrosomonadales isolated from soil.</title>
        <authorList>
            <person name="Huber K.J."/>
            <person name="Neumann-Schaal M."/>
            <person name="Geppert A."/>
            <person name="Luckner M."/>
            <person name="Wanner G."/>
            <person name="Overmann J."/>
        </authorList>
    </citation>
    <scope>NUCLEOTIDE SEQUENCE [LARGE SCALE GENOMIC DNA]</scope>
    <source>
        <strain evidence="6 7">0125_3</strain>
    </source>
</reference>
<evidence type="ECO:0000256" key="3">
    <source>
        <dbReference type="PIRSR" id="PIRSR037375-1"/>
    </source>
</evidence>
<dbReference type="KEGG" id="uru:DSM104443_01048"/>
<dbReference type="InterPro" id="IPR005546">
    <property type="entry name" value="Autotransporte_beta"/>
</dbReference>
<dbReference type="RefSeq" id="WP_171090171.1">
    <property type="nucleotide sequence ID" value="NZ_CP053069.1"/>
</dbReference>
<dbReference type="Pfam" id="PF00657">
    <property type="entry name" value="Lipase_GDSL"/>
    <property type="match status" value="1"/>
</dbReference>
<dbReference type="PROSITE" id="PS51208">
    <property type="entry name" value="AUTOTRANSPORTER"/>
    <property type="match status" value="1"/>
</dbReference>
<dbReference type="InterPro" id="IPR036514">
    <property type="entry name" value="SGNH_hydro_sf"/>
</dbReference>
<dbReference type="InterPro" id="IPR050592">
    <property type="entry name" value="GDSL_lipolytic_enzyme"/>
</dbReference>
<name>A0A6M4GWK8_9PROT</name>
<evidence type="ECO:0000313" key="7">
    <source>
        <dbReference type="Proteomes" id="UP000501534"/>
    </source>
</evidence>
<feature type="active site" evidence="3">
    <location>
        <position position="296"/>
    </location>
</feature>
<dbReference type="PANTHER" id="PTHR45642">
    <property type="entry name" value="GDSL ESTERASE/LIPASE EXL3"/>
    <property type="match status" value="1"/>
</dbReference>
<dbReference type="Gene3D" id="3.40.50.1110">
    <property type="entry name" value="SGNH hydrolase"/>
    <property type="match status" value="1"/>
</dbReference>
<dbReference type="InterPro" id="IPR017186">
    <property type="entry name" value="Lipase_autotranspt_EstA"/>
</dbReference>
<dbReference type="GO" id="GO:0106435">
    <property type="term" value="F:carboxylesterase activity"/>
    <property type="evidence" value="ECO:0007669"/>
    <property type="project" value="UniProtKB-EC"/>
</dbReference>
<evidence type="ECO:0000256" key="2">
    <source>
        <dbReference type="ARBA" id="ARBA00022729"/>
    </source>
</evidence>
<dbReference type="EC" id="3.1.1.1" evidence="6"/>
<evidence type="ECO:0000256" key="4">
    <source>
        <dbReference type="SAM" id="SignalP"/>
    </source>
</evidence>
<dbReference type="GO" id="GO:0016298">
    <property type="term" value="F:lipase activity"/>
    <property type="evidence" value="ECO:0007669"/>
    <property type="project" value="InterPro"/>
</dbReference>
<evidence type="ECO:0000313" key="6">
    <source>
        <dbReference type="EMBL" id="QJR09997.1"/>
    </source>
</evidence>
<evidence type="ECO:0000259" key="5">
    <source>
        <dbReference type="PROSITE" id="PS51208"/>
    </source>
</evidence>
<proteinExistence type="inferred from homology"/>
<dbReference type="AlphaFoldDB" id="A0A6M4GWK8"/>
<feature type="active site" evidence="3">
    <location>
        <position position="299"/>
    </location>
</feature>
<dbReference type="SUPFAM" id="SSF52266">
    <property type="entry name" value="SGNH hydrolase"/>
    <property type="match status" value="1"/>
</dbReference>
<dbReference type="SUPFAM" id="SSF103515">
    <property type="entry name" value="Autotransporter"/>
    <property type="match status" value="1"/>
</dbReference>
<protein>
    <submittedName>
        <fullName evidence="6">Esterase EstA</fullName>
        <ecNumber evidence="6">3.1.1.1</ecNumber>
    </submittedName>
</protein>
<gene>
    <name evidence="6" type="primary">estA</name>
    <name evidence="6" type="ORF">DSM104443_01048</name>
</gene>
<organism evidence="6 7">
    <name type="scientific">Usitatibacter rugosus</name>
    <dbReference type="NCBI Taxonomy" id="2732067"/>
    <lineage>
        <taxon>Bacteria</taxon>
        <taxon>Pseudomonadati</taxon>
        <taxon>Pseudomonadota</taxon>
        <taxon>Betaproteobacteria</taxon>
        <taxon>Nitrosomonadales</taxon>
        <taxon>Usitatibacteraceae</taxon>
        <taxon>Usitatibacter</taxon>
    </lineage>
</organism>
<dbReference type="Proteomes" id="UP000501534">
    <property type="component" value="Chromosome"/>
</dbReference>
<accession>A0A6M4GWK8</accession>
<dbReference type="Pfam" id="PF03797">
    <property type="entry name" value="Autotransporter"/>
    <property type="match status" value="1"/>
</dbReference>
<sequence>MKKRIVPALVLSLFATLGATQSSAAQFSNVVVFGDSLSDAGYFRPFLTGLGLPPALVAQLGRFTINPGPVWSELVSQHYGVTAVGPSNAGGSIYAQGGARVTQPSASTPPGSAQRPVSTQINEFLGANGGAADPNALYAVFAGGNDMLQNLGLFQAGQITQAQLQANVLQAATDDVAQVARLRAAGARYILVFALPDVGGTPSAAAGGPAIAGAVTALSAGYNTTLFTGLASAGIRAIPVDTFGLFTDVKNNAAAFGFTNTTGVACQTFPPTNSNSSQFCTAATIVPGGQTYLFADSVHPTPASQAILAQYVESLIDGPSQYSMLPETAIHSRQAHVRSLAEGVRTGLKASEGTWTTFVSYNNSDPSFDARQGIPSQDTDSYNFAVGASMRASENVAIGVAYGMSNEKARFGGNAGGYKMTENTLSAFAAYQGTNLYASGAFSISDIDYSENRRNIQLGPVTRTGESSPSGNNASFYANVGYDFTFGKFKVGPYLTLGVQNVEVNGFNETASGNAPNTGMLNISKQTRRSEIWSIGAQASMDFGMWTPWIRFQADKERRDDPRFVSAQLQSLGPTGLTYDIEAYKPDSTYMTTSVGLRGNITPSIGVGLAFYNVSGREGSKDDGFTAAVAFRF</sequence>
<dbReference type="Gene3D" id="2.40.128.130">
    <property type="entry name" value="Autotransporter beta-domain"/>
    <property type="match status" value="1"/>
</dbReference>
<feature type="signal peptide" evidence="4">
    <location>
        <begin position="1"/>
        <end position="24"/>
    </location>
</feature>
<dbReference type="PROSITE" id="PS01098">
    <property type="entry name" value="LIPASE_GDSL_SER"/>
    <property type="match status" value="1"/>
</dbReference>
<keyword evidence="6" id="KW-0378">Hydrolase</keyword>
<dbReference type="PIRSF" id="PIRSF037375">
    <property type="entry name" value="Autotrns_EstA"/>
    <property type="match status" value="1"/>
</dbReference>
<dbReference type="SMART" id="SM00869">
    <property type="entry name" value="Autotransporter"/>
    <property type="match status" value="1"/>
</dbReference>
<dbReference type="GO" id="GO:0006629">
    <property type="term" value="P:lipid metabolic process"/>
    <property type="evidence" value="ECO:0007669"/>
    <property type="project" value="InterPro"/>
</dbReference>
<feature type="active site" description="Nucleophile" evidence="3">
    <location>
        <position position="36"/>
    </location>
</feature>
<comment type="similarity">
    <text evidence="1">Belongs to the 'GDSL' lipolytic enzyme family.</text>
</comment>
<feature type="domain" description="Autotransporter" evidence="5">
    <location>
        <begin position="350"/>
        <end position="633"/>
    </location>
</feature>
<feature type="chain" id="PRO_5027105396" evidence="4">
    <location>
        <begin position="25"/>
        <end position="633"/>
    </location>
</feature>
<dbReference type="InterPro" id="IPR036709">
    <property type="entry name" value="Autotransporte_beta_dom_sf"/>
</dbReference>
<dbReference type="InterPro" id="IPR008265">
    <property type="entry name" value="Lipase_GDSL_AS"/>
</dbReference>
<dbReference type="CDD" id="cd01847">
    <property type="entry name" value="Triacylglycerol_lipase_like"/>
    <property type="match status" value="1"/>
</dbReference>
<keyword evidence="2 4" id="KW-0732">Signal</keyword>
<dbReference type="PANTHER" id="PTHR45642:SF141">
    <property type="entry name" value="SECRETED EFFECTOR PROTEIN SSEJ"/>
    <property type="match status" value="1"/>
</dbReference>
<dbReference type="InterPro" id="IPR001087">
    <property type="entry name" value="GDSL"/>
</dbReference>
<dbReference type="EMBL" id="CP053069">
    <property type="protein sequence ID" value="QJR09997.1"/>
    <property type="molecule type" value="Genomic_DNA"/>
</dbReference>
<keyword evidence="7" id="KW-1185">Reference proteome</keyword>
<evidence type="ECO:0000256" key="1">
    <source>
        <dbReference type="ARBA" id="ARBA00008668"/>
    </source>
</evidence>